<accession>A0A0F9T4J5</accession>
<keyword evidence="1" id="KW-0812">Transmembrane</keyword>
<dbReference type="AlphaFoldDB" id="A0A0F9T4J5"/>
<feature type="transmembrane region" description="Helical" evidence="1">
    <location>
        <begin position="29"/>
        <end position="46"/>
    </location>
</feature>
<proteinExistence type="predicted"/>
<reference evidence="2" key="1">
    <citation type="journal article" date="2015" name="Nature">
        <title>Complex archaea that bridge the gap between prokaryotes and eukaryotes.</title>
        <authorList>
            <person name="Spang A."/>
            <person name="Saw J.H."/>
            <person name="Jorgensen S.L."/>
            <person name="Zaremba-Niedzwiedzka K."/>
            <person name="Martijn J."/>
            <person name="Lind A.E."/>
            <person name="van Eijk R."/>
            <person name="Schleper C."/>
            <person name="Guy L."/>
            <person name="Ettema T.J."/>
        </authorList>
    </citation>
    <scope>NUCLEOTIDE SEQUENCE</scope>
</reference>
<keyword evidence="1" id="KW-0472">Membrane</keyword>
<evidence type="ECO:0000313" key="2">
    <source>
        <dbReference type="EMBL" id="KKN36458.1"/>
    </source>
</evidence>
<dbReference type="EMBL" id="LAZR01001964">
    <property type="protein sequence ID" value="KKN36458.1"/>
    <property type="molecule type" value="Genomic_DNA"/>
</dbReference>
<gene>
    <name evidence="2" type="ORF">LCGC14_0773420</name>
</gene>
<comment type="caution">
    <text evidence="2">The sequence shown here is derived from an EMBL/GenBank/DDBJ whole genome shotgun (WGS) entry which is preliminary data.</text>
</comment>
<protein>
    <submittedName>
        <fullName evidence="2">Uncharacterized protein</fullName>
    </submittedName>
</protein>
<sequence>MSKIALKNPPKDVWKLYWASVYNRLERRIGWILFSIGAMIIFFGGYKMVEGIIQGPSTPFR</sequence>
<name>A0A0F9T4J5_9ZZZZ</name>
<evidence type="ECO:0000256" key="1">
    <source>
        <dbReference type="SAM" id="Phobius"/>
    </source>
</evidence>
<organism evidence="2">
    <name type="scientific">marine sediment metagenome</name>
    <dbReference type="NCBI Taxonomy" id="412755"/>
    <lineage>
        <taxon>unclassified sequences</taxon>
        <taxon>metagenomes</taxon>
        <taxon>ecological metagenomes</taxon>
    </lineage>
</organism>
<keyword evidence="1" id="KW-1133">Transmembrane helix</keyword>